<dbReference type="OrthoDB" id="9775805at2"/>
<dbReference type="NCBIfam" id="NF008033">
    <property type="entry name" value="PRK10765.1"/>
    <property type="match status" value="1"/>
</dbReference>
<dbReference type="Proteomes" id="UP000036045">
    <property type="component" value="Unassembled WGS sequence"/>
</dbReference>
<dbReference type="SUPFAM" id="SSF55469">
    <property type="entry name" value="FMN-dependent nitroreductase-like"/>
    <property type="match status" value="1"/>
</dbReference>
<dbReference type="GO" id="GO:0016491">
    <property type="term" value="F:oxidoreductase activity"/>
    <property type="evidence" value="ECO:0007669"/>
    <property type="project" value="UniProtKB-UniRule"/>
</dbReference>
<dbReference type="EMBL" id="LDPH01000012">
    <property type="protein sequence ID" value="KLV25918.1"/>
    <property type="molecule type" value="Genomic_DNA"/>
</dbReference>
<gene>
    <name evidence="7" type="ORF">ABW02_13925</name>
</gene>
<dbReference type="AlphaFoldDB" id="A0A0J1IJ18"/>
<proteinExistence type="inferred from homology"/>
<dbReference type="PIRSF" id="PIRSF005426">
    <property type="entry name" value="Frp"/>
    <property type="match status" value="1"/>
</dbReference>
<dbReference type="InterPro" id="IPR000415">
    <property type="entry name" value="Nitroreductase-like"/>
</dbReference>
<dbReference type="PATRIC" id="fig|1397.4.peg.930"/>
<evidence type="ECO:0000256" key="5">
    <source>
        <dbReference type="PIRNR" id="PIRNR005426"/>
    </source>
</evidence>
<protein>
    <submittedName>
        <fullName evidence="7">NADPH-dependent oxidoreductase</fullName>
    </submittedName>
</protein>
<evidence type="ECO:0000313" key="8">
    <source>
        <dbReference type="Proteomes" id="UP000036045"/>
    </source>
</evidence>
<feature type="domain" description="Nitroreductase" evidence="6">
    <location>
        <begin position="8"/>
        <end position="167"/>
    </location>
</feature>
<sequence length="251" mass="28630">MNQTIDTILNHHSVRKFTDEELTQEQIRLLVEAAQSASTSSFVQAYSIIGVKDKEKKKKLASLAGNQQYVENNGHLFIFCADLYRHTVAAEMEGKKEAAQDSIESTEKFMVSLIDAALASQNMAIAAESLGLGICYIGGIRNNLVEVSQLLKTPDHVLPLFALVVGYPDQQTEKKPRAPFHHIYHEDQYEQDDAQYKKGLQEYNEEITAYYQERTNGARSDTWTAQMAAHFEHKSRMYMKEFVQQKKFDLK</sequence>
<comment type="similarity">
    <text evidence="1 5">Belongs to the flavin oxidoreductase frp family.</text>
</comment>
<dbReference type="RefSeq" id="WP_047942847.1">
    <property type="nucleotide sequence ID" value="NZ_CP053989.1"/>
</dbReference>
<dbReference type="CDD" id="cd02146">
    <property type="entry name" value="NfsA-like"/>
    <property type="match status" value="1"/>
</dbReference>
<keyword evidence="2 5" id="KW-0285">Flavoprotein</keyword>
<dbReference type="InterPro" id="IPR029479">
    <property type="entry name" value="Nitroreductase"/>
</dbReference>
<keyword evidence="8" id="KW-1185">Reference proteome</keyword>
<dbReference type="InterPro" id="IPR016446">
    <property type="entry name" value="Flavin_OxRdtase_Frp"/>
</dbReference>
<organism evidence="7 8">
    <name type="scientific">Niallia circulans</name>
    <name type="common">Bacillus circulans</name>
    <dbReference type="NCBI Taxonomy" id="1397"/>
    <lineage>
        <taxon>Bacteria</taxon>
        <taxon>Bacillati</taxon>
        <taxon>Bacillota</taxon>
        <taxon>Bacilli</taxon>
        <taxon>Bacillales</taxon>
        <taxon>Bacillaceae</taxon>
        <taxon>Niallia</taxon>
    </lineage>
</organism>
<dbReference type="GeneID" id="56348295"/>
<keyword evidence="5" id="KW-0521">NADP</keyword>
<evidence type="ECO:0000256" key="3">
    <source>
        <dbReference type="ARBA" id="ARBA00022643"/>
    </source>
</evidence>
<dbReference type="PANTHER" id="PTHR43425:SF3">
    <property type="entry name" value="NADPH-DEPENDENT OXIDOREDUCTASE"/>
    <property type="match status" value="1"/>
</dbReference>
<keyword evidence="3 5" id="KW-0288">FMN</keyword>
<evidence type="ECO:0000256" key="2">
    <source>
        <dbReference type="ARBA" id="ARBA00022630"/>
    </source>
</evidence>
<dbReference type="PANTHER" id="PTHR43425">
    <property type="entry name" value="OXYGEN-INSENSITIVE NADPH NITROREDUCTASE"/>
    <property type="match status" value="1"/>
</dbReference>
<comment type="caution">
    <text evidence="7">The sequence shown here is derived from an EMBL/GenBank/DDBJ whole genome shotgun (WGS) entry which is preliminary data.</text>
</comment>
<name>A0A0J1IJ18_NIACI</name>
<keyword evidence="4 5" id="KW-0560">Oxidoreductase</keyword>
<evidence type="ECO:0000259" key="6">
    <source>
        <dbReference type="Pfam" id="PF00881"/>
    </source>
</evidence>
<evidence type="ECO:0000313" key="7">
    <source>
        <dbReference type="EMBL" id="KLV25918.1"/>
    </source>
</evidence>
<dbReference type="Pfam" id="PF00881">
    <property type="entry name" value="Nitroreductase"/>
    <property type="match status" value="1"/>
</dbReference>
<accession>A0A0J1IJ18</accession>
<evidence type="ECO:0000256" key="4">
    <source>
        <dbReference type="ARBA" id="ARBA00023002"/>
    </source>
</evidence>
<reference evidence="7 8" key="1">
    <citation type="submission" date="2015-05" db="EMBL/GenBank/DDBJ databases">
        <title>Whole genome sequence and identification of bacterial endophytes from Costus igneus.</title>
        <authorList>
            <person name="Lee Y.P."/>
            <person name="Gan H.M."/>
            <person name="Eng W."/>
            <person name="Wheatley M.S."/>
            <person name="Caraballo A."/>
            <person name="Polter S."/>
            <person name="Savka M.A."/>
            <person name="Hudson A.O."/>
        </authorList>
    </citation>
    <scope>NUCLEOTIDE SEQUENCE [LARGE SCALE GENOMIC DNA]</scope>
    <source>
        <strain evidence="7 8">RIT379</strain>
    </source>
</reference>
<dbReference type="Gene3D" id="3.40.109.10">
    <property type="entry name" value="NADH Oxidase"/>
    <property type="match status" value="1"/>
</dbReference>
<evidence type="ECO:0000256" key="1">
    <source>
        <dbReference type="ARBA" id="ARBA00008366"/>
    </source>
</evidence>